<dbReference type="SUPFAM" id="SSF53335">
    <property type="entry name" value="S-adenosyl-L-methionine-dependent methyltransferases"/>
    <property type="match status" value="1"/>
</dbReference>
<dbReference type="HAMAP" id="MF_01547">
    <property type="entry name" value="RNA_methyltr_E"/>
    <property type="match status" value="1"/>
</dbReference>
<feature type="active site" description="Proton acceptor" evidence="8">
    <location>
        <position position="159"/>
    </location>
</feature>
<dbReference type="GO" id="GO:0005730">
    <property type="term" value="C:nucleolus"/>
    <property type="evidence" value="ECO:0007669"/>
    <property type="project" value="UniProtKB-SubCell"/>
</dbReference>
<keyword evidence="4 8" id="KW-0489">Methyltransferase</keyword>
<feature type="binding site" evidence="8">
    <location>
        <position position="60"/>
    </location>
    <ligand>
        <name>S-adenosyl-L-methionine</name>
        <dbReference type="ChEBI" id="CHEBI:59789"/>
    </ligand>
</feature>
<feature type="compositionally biased region" description="Basic and acidic residues" evidence="9">
    <location>
        <begin position="616"/>
        <end position="627"/>
    </location>
</feature>
<organism evidence="13 14">
    <name type="scientific">Pseudomicrostroma glucosiphilum</name>
    <dbReference type="NCBI Taxonomy" id="1684307"/>
    <lineage>
        <taxon>Eukaryota</taxon>
        <taxon>Fungi</taxon>
        <taxon>Dikarya</taxon>
        <taxon>Basidiomycota</taxon>
        <taxon>Ustilaginomycotina</taxon>
        <taxon>Exobasidiomycetes</taxon>
        <taxon>Microstromatales</taxon>
        <taxon>Microstromatales incertae sedis</taxon>
        <taxon>Pseudomicrostroma</taxon>
    </lineage>
</organism>
<feature type="compositionally biased region" description="Basic and acidic residues" evidence="9">
    <location>
        <begin position="487"/>
        <end position="519"/>
    </location>
</feature>
<proteinExistence type="inferred from homology"/>
<feature type="compositionally biased region" description="Basic and acidic residues" evidence="9">
    <location>
        <begin position="898"/>
        <end position="910"/>
    </location>
</feature>
<evidence type="ECO:0000256" key="9">
    <source>
        <dbReference type="SAM" id="MobiDB-lite"/>
    </source>
</evidence>
<dbReference type="InterPro" id="IPR015507">
    <property type="entry name" value="rRNA-MeTfrase_E"/>
</dbReference>
<feature type="compositionally biased region" description="Acidic residues" evidence="9">
    <location>
        <begin position="349"/>
        <end position="369"/>
    </location>
</feature>
<keyword evidence="14" id="KW-1185">Reference proteome</keyword>
<evidence type="ECO:0000259" key="10">
    <source>
        <dbReference type="Pfam" id="PF01728"/>
    </source>
</evidence>
<evidence type="ECO:0000256" key="5">
    <source>
        <dbReference type="ARBA" id="ARBA00022679"/>
    </source>
</evidence>
<evidence type="ECO:0000256" key="4">
    <source>
        <dbReference type="ARBA" id="ARBA00022603"/>
    </source>
</evidence>
<evidence type="ECO:0000259" key="11">
    <source>
        <dbReference type="Pfam" id="PF07780"/>
    </source>
</evidence>
<feature type="region of interest" description="Disordered" evidence="9">
    <location>
        <begin position="838"/>
        <end position="867"/>
    </location>
</feature>
<feature type="domain" description="Ribosomal RNA methyltransferase SPB1-like C-terminal" evidence="11">
    <location>
        <begin position="691"/>
        <end position="909"/>
    </location>
</feature>
<dbReference type="PANTHER" id="PTHR10920">
    <property type="entry name" value="RIBOSOMAL RNA METHYLTRANSFERASE"/>
    <property type="match status" value="1"/>
</dbReference>
<dbReference type="AlphaFoldDB" id="A0A316U5C4"/>
<protein>
    <submittedName>
        <fullName evidence="13">FtsJ-domain-containing protein</fullName>
    </submittedName>
</protein>
<dbReference type="Gene3D" id="3.40.50.150">
    <property type="entry name" value="Vaccinia Virus protein VP39"/>
    <property type="match status" value="1"/>
</dbReference>
<feature type="compositionally biased region" description="Acidic residues" evidence="9">
    <location>
        <begin position="548"/>
        <end position="561"/>
    </location>
</feature>
<keyword evidence="2 8" id="KW-0690">Ribosome biogenesis</keyword>
<sequence length="933" mass="106905">MPKKSEKRTAKGRLDKFYWLAKEQGFRSRAAFKLVQLNKKFNFLEDARCCIDLCAAPGGWLQVASKHMPPNSLIVGVDLVPIKPIPRCITFAEDINSFKCRDRLRLELKDWKADIVLHDGAPNVGTAWVQDAYTQSELVLQSLKLAVEFLAPGGHFITKVFRSKDYNNLMWVFNQLFKRVEATKPPSSRNVSAEIFVVCQEYKAPRRIDPKFLDPQHVFKDLEPLRDGEDESMKGTSAANVHANVFEPEKKRRKREGYEEGNYTLYKAIPASHFIRQSDAVSMLGTYNQITFKDPEDKEILKHSETNDDIKANCEDLKVLGKKDFRNLMKWRLALREYFGLEAKKAEVPEETTETAEVEELDSDEEMDAELEKLTEEEQRKVRKERRRRNETRAKRVLKMQLQMTTPMDIGMEQGDESLMGGTDDFFDLKGTSKKDADDLHAEDLDEEDEAELTTITSGDDAEDEEDEKEARLRRLEGDMDGLYDDYQTRRSERDAKYRAKEERRKNKNLEEWHGINEKEGEDDHSDAESSVGGYDIVQGKKEKEETFDTDDEEDEAEEEEMKQAMKAEKRRRAALLASREAAAVEAKAGKSKKRRQRADEDDEDEVDSGLVTSLESKKDVKARQSREAAIWFDNPLFKGVPGLDMVEDEDDDDDDEEDDDEEEDEEESEEEEEDEESLEEDEEASGEEVDDESDFEVVPQEPEDDGDDWHVTDLDVDEEKRRFIEEHGLTTAEAITLAQQLVNREKSKADLIDQGFTKANFVDKTDLPSWFLDDEAKNWKANIPITKEAMNALRARQRALDARPIKKIAEAKARKKFKAAQRMSKAQKKAEDLLANEDGELTERDKASSISKLLARGAAKPKQRETKLVVAKGPNRGLKGRPKGVKGRFKMVDGRMKKELRAQKRIDKRNGKKVGGGRTKQKPRIPNGYGGR</sequence>
<dbReference type="FunFam" id="3.40.50.150:FF:000004">
    <property type="entry name" value="AdoMet-dependent rRNA methyltransferase SPB1"/>
    <property type="match status" value="1"/>
</dbReference>
<dbReference type="InterPro" id="IPR029063">
    <property type="entry name" value="SAM-dependent_MTases_sf"/>
</dbReference>
<dbReference type="InterPro" id="IPR012920">
    <property type="entry name" value="rRNA_MeTfrase_SPB1-like_C"/>
</dbReference>
<keyword evidence="6 8" id="KW-0949">S-adenosyl-L-methionine</keyword>
<dbReference type="PANTHER" id="PTHR10920:SF13">
    <property type="entry name" value="PRE-RRNA 2'-O-RIBOSE RNA METHYLTRANSFERASE FTSJ3"/>
    <property type="match status" value="1"/>
</dbReference>
<evidence type="ECO:0000256" key="3">
    <source>
        <dbReference type="ARBA" id="ARBA00022552"/>
    </source>
</evidence>
<feature type="binding site" evidence="8">
    <location>
        <position position="78"/>
    </location>
    <ligand>
        <name>S-adenosyl-L-methionine</name>
        <dbReference type="ChEBI" id="CHEBI:59789"/>
    </ligand>
</feature>
<comment type="subcellular location">
    <subcellularLocation>
        <location evidence="1 8">Nucleus</location>
        <location evidence="1 8">Nucleolus</location>
    </subcellularLocation>
</comment>
<dbReference type="OrthoDB" id="1287559at2759"/>
<feature type="domain" description="Ribosomal RNA methyltransferase FtsJ" evidence="10">
    <location>
        <begin position="26"/>
        <end position="202"/>
    </location>
</feature>
<dbReference type="InterPro" id="IPR024576">
    <property type="entry name" value="rRNA_MeTfrase_Spb1_DUF3381"/>
</dbReference>
<keyword evidence="7 8" id="KW-0539">Nucleus</keyword>
<evidence type="ECO:0000256" key="1">
    <source>
        <dbReference type="ARBA" id="ARBA00004604"/>
    </source>
</evidence>
<dbReference type="GeneID" id="37016999"/>
<feature type="compositionally biased region" description="Basic and acidic residues" evidence="9">
    <location>
        <begin position="469"/>
        <end position="478"/>
    </location>
</feature>
<feature type="binding site" evidence="8">
    <location>
        <position position="94"/>
    </location>
    <ligand>
        <name>S-adenosyl-L-methionine</name>
        <dbReference type="ChEBI" id="CHEBI:59789"/>
    </ligand>
</feature>
<feature type="compositionally biased region" description="Basic and acidic residues" evidence="9">
    <location>
        <begin position="370"/>
        <end position="380"/>
    </location>
</feature>
<keyword evidence="5 8" id="KW-0808">Transferase</keyword>
<dbReference type="GO" id="GO:0000463">
    <property type="term" value="P:maturation of LSU-rRNA from tricistronic rRNA transcript (SSU-rRNA, 5.8S rRNA, LSU-rRNA)"/>
    <property type="evidence" value="ECO:0007669"/>
    <property type="project" value="TreeGrafter"/>
</dbReference>
<evidence type="ECO:0000313" key="14">
    <source>
        <dbReference type="Proteomes" id="UP000245942"/>
    </source>
</evidence>
<evidence type="ECO:0000256" key="8">
    <source>
        <dbReference type="HAMAP-Rule" id="MF_03163"/>
    </source>
</evidence>
<evidence type="ECO:0000256" key="6">
    <source>
        <dbReference type="ARBA" id="ARBA00022691"/>
    </source>
</evidence>
<feature type="compositionally biased region" description="Low complexity" evidence="9">
    <location>
        <begin position="575"/>
        <end position="587"/>
    </location>
</feature>
<dbReference type="InterPro" id="IPR002877">
    <property type="entry name" value="RNA_MeTrfase_FtsJ_dom"/>
</dbReference>
<evidence type="ECO:0000313" key="13">
    <source>
        <dbReference type="EMBL" id="PWN19523.1"/>
    </source>
</evidence>
<evidence type="ECO:0000256" key="7">
    <source>
        <dbReference type="ARBA" id="ARBA00023242"/>
    </source>
</evidence>
<accession>A0A316U5C4</accession>
<feature type="binding site" evidence="8">
    <location>
        <position position="58"/>
    </location>
    <ligand>
        <name>S-adenosyl-L-methionine</name>
        <dbReference type="ChEBI" id="CHEBI:59789"/>
    </ligand>
</feature>
<keyword evidence="3 8" id="KW-0698">rRNA processing</keyword>
<feature type="region of interest" description="Disordered" evidence="9">
    <location>
        <begin position="348"/>
        <end position="396"/>
    </location>
</feature>
<name>A0A316U5C4_9BASI</name>
<dbReference type="GO" id="GO:0016435">
    <property type="term" value="F:rRNA (guanine) methyltransferase activity"/>
    <property type="evidence" value="ECO:0007669"/>
    <property type="project" value="TreeGrafter"/>
</dbReference>
<dbReference type="Pfam" id="PF11861">
    <property type="entry name" value="DUF3381"/>
    <property type="match status" value="1"/>
</dbReference>
<feature type="domain" description="DUF3381" evidence="12">
    <location>
        <begin position="248"/>
        <end position="396"/>
    </location>
</feature>
<dbReference type="InterPro" id="IPR028589">
    <property type="entry name" value="SPB1-like"/>
</dbReference>
<dbReference type="Proteomes" id="UP000245942">
    <property type="component" value="Unassembled WGS sequence"/>
</dbReference>
<feature type="compositionally biased region" description="Acidic residues" evidence="9">
    <location>
        <begin position="646"/>
        <end position="708"/>
    </location>
</feature>
<gene>
    <name evidence="13" type="ORF">BCV69DRAFT_42024</name>
</gene>
<comment type="similarity">
    <text evidence="8">Belongs to the class I-like SAM-binding methyltransferase superfamily. RNA methyltransferase RlmE family. SPB1 subfamily.</text>
</comment>
<dbReference type="GO" id="GO:0008650">
    <property type="term" value="F:rRNA (uridine-2'-O-)-methyltransferase activity"/>
    <property type="evidence" value="ECO:0007669"/>
    <property type="project" value="TreeGrafter"/>
</dbReference>
<dbReference type="STRING" id="1684307.A0A316U5C4"/>
<feature type="compositionally biased region" description="Basic residues" evidence="9">
    <location>
        <begin position="381"/>
        <end position="396"/>
    </location>
</feature>
<evidence type="ECO:0000256" key="2">
    <source>
        <dbReference type="ARBA" id="ARBA00022517"/>
    </source>
</evidence>
<reference evidence="13 14" key="1">
    <citation type="journal article" date="2018" name="Mol. Biol. Evol.">
        <title>Broad Genomic Sampling Reveals a Smut Pathogenic Ancestry of the Fungal Clade Ustilaginomycotina.</title>
        <authorList>
            <person name="Kijpornyongpan T."/>
            <person name="Mondo S.J."/>
            <person name="Barry K."/>
            <person name="Sandor L."/>
            <person name="Lee J."/>
            <person name="Lipzen A."/>
            <person name="Pangilinan J."/>
            <person name="LaButti K."/>
            <person name="Hainaut M."/>
            <person name="Henrissat B."/>
            <person name="Grigoriev I.V."/>
            <person name="Spatafora J.W."/>
            <person name="Aime M.C."/>
        </authorList>
    </citation>
    <scope>NUCLEOTIDE SEQUENCE [LARGE SCALE GENOMIC DNA]</scope>
    <source>
        <strain evidence="13 14">MCA 4718</strain>
    </source>
</reference>
<dbReference type="Pfam" id="PF01728">
    <property type="entry name" value="FtsJ"/>
    <property type="match status" value="1"/>
</dbReference>
<feature type="region of interest" description="Disordered" evidence="9">
    <location>
        <begin position="438"/>
        <end position="712"/>
    </location>
</feature>
<dbReference type="GO" id="GO:0000466">
    <property type="term" value="P:maturation of 5.8S rRNA from tricistronic rRNA transcript (SSU-rRNA, 5.8S rRNA, LSU-rRNA)"/>
    <property type="evidence" value="ECO:0007669"/>
    <property type="project" value="TreeGrafter"/>
</dbReference>
<dbReference type="EMBL" id="KZ819331">
    <property type="protein sequence ID" value="PWN19523.1"/>
    <property type="molecule type" value="Genomic_DNA"/>
</dbReference>
<dbReference type="GO" id="GO:0030687">
    <property type="term" value="C:preribosome, large subunit precursor"/>
    <property type="evidence" value="ECO:0007669"/>
    <property type="project" value="TreeGrafter"/>
</dbReference>
<feature type="binding site" evidence="8">
    <location>
        <position position="119"/>
    </location>
    <ligand>
        <name>S-adenosyl-L-methionine</name>
        <dbReference type="ChEBI" id="CHEBI:59789"/>
    </ligand>
</feature>
<dbReference type="Pfam" id="PF07780">
    <property type="entry name" value="Spb1_C"/>
    <property type="match status" value="1"/>
</dbReference>
<dbReference type="HAMAP" id="MF_03163">
    <property type="entry name" value="RNA_methyltr_E_SPB1"/>
    <property type="match status" value="1"/>
</dbReference>
<feature type="region of interest" description="Disordered" evidence="9">
    <location>
        <begin position="898"/>
        <end position="933"/>
    </location>
</feature>
<evidence type="ECO:0000259" key="12">
    <source>
        <dbReference type="Pfam" id="PF11861"/>
    </source>
</evidence>
<dbReference type="InterPro" id="IPR050082">
    <property type="entry name" value="RNA_methyltr_RlmE"/>
</dbReference>
<dbReference type="RefSeq" id="XP_025346683.1">
    <property type="nucleotide sequence ID" value="XM_025495265.1"/>
</dbReference>